<evidence type="ECO:0000256" key="2">
    <source>
        <dbReference type="ARBA" id="ARBA00023015"/>
    </source>
</evidence>
<proteinExistence type="predicted"/>
<feature type="region of interest" description="Disordered" evidence="6">
    <location>
        <begin position="55"/>
        <end position="264"/>
    </location>
</feature>
<comment type="subcellular location">
    <subcellularLocation>
        <location evidence="1">Nucleus</location>
    </subcellularLocation>
</comment>
<sequence length="369" mass="40535">MSGGEEVVSVELPAPPAWKKLFLPKAGGTPKKSEIMFIAPTGEEINNRKQLEQYLRSHPGNPPLSQFDWGNGETPRRSSRISEKVKASPSPEIEPAKKRSRSKSSKKGGKEAAAAHEAALKNEKESEVLDKAEKEIPGANDSGKDKENVRMEEAGQEDTKTIGAEEIHDTNETEKHEVTKITIVEEKQGEKENKEEPDITYAEENQGERETEKEEETITTTEGHPSEKETEKKEETENAGYEKTDVMEVEQGKDSKVTEDLIPKASSEVASDIAEKEKVNGGALTDEAEAKEDFNVNFGKSEEMQAEEANDPAKENEANGVSPLSETEGKVNADEGKMSEMGYVENGKFNNQMGRANTQQHSAPSSVNC</sequence>
<keyword evidence="3" id="KW-0238">DNA-binding</keyword>
<dbReference type="Pfam" id="PF01429">
    <property type="entry name" value="MBD"/>
    <property type="match status" value="1"/>
</dbReference>
<feature type="domain" description="MBD" evidence="7">
    <location>
        <begin position="4"/>
        <end position="74"/>
    </location>
</feature>
<evidence type="ECO:0000256" key="5">
    <source>
        <dbReference type="ARBA" id="ARBA00023242"/>
    </source>
</evidence>
<dbReference type="GO" id="GO:0003677">
    <property type="term" value="F:DNA binding"/>
    <property type="evidence" value="ECO:0007669"/>
    <property type="project" value="UniProtKB-KW"/>
</dbReference>
<feature type="compositionally biased region" description="Basic and acidic residues" evidence="6">
    <location>
        <begin position="327"/>
        <end position="338"/>
    </location>
</feature>
<evidence type="ECO:0000259" key="7">
    <source>
        <dbReference type="PROSITE" id="PS50982"/>
    </source>
</evidence>
<organism evidence="8 9">
    <name type="scientific">Kalanchoe fedtschenkoi</name>
    <name type="common">Lavender scallops</name>
    <name type="synonym">South American air plant</name>
    <dbReference type="NCBI Taxonomy" id="63787"/>
    <lineage>
        <taxon>Eukaryota</taxon>
        <taxon>Viridiplantae</taxon>
        <taxon>Streptophyta</taxon>
        <taxon>Embryophyta</taxon>
        <taxon>Tracheophyta</taxon>
        <taxon>Spermatophyta</taxon>
        <taxon>Magnoliopsida</taxon>
        <taxon>eudicotyledons</taxon>
        <taxon>Gunneridae</taxon>
        <taxon>Pentapetalae</taxon>
        <taxon>Saxifragales</taxon>
        <taxon>Crassulaceae</taxon>
        <taxon>Kalanchoe</taxon>
    </lineage>
</organism>
<dbReference type="EnsemblPlants" id="Kaladp0036s0150.2.v1.1">
    <property type="protein sequence ID" value="Kaladp0036s0150.2.v1.1"/>
    <property type="gene ID" value="Kaladp0036s0150.v1.1"/>
</dbReference>
<dbReference type="GO" id="GO:0005634">
    <property type="term" value="C:nucleus"/>
    <property type="evidence" value="ECO:0007669"/>
    <property type="project" value="UniProtKB-SubCell"/>
</dbReference>
<dbReference type="AlphaFoldDB" id="A0A7N0TFN6"/>
<dbReference type="PROSITE" id="PS50982">
    <property type="entry name" value="MBD"/>
    <property type="match status" value="1"/>
</dbReference>
<dbReference type="EnsemblPlants" id="Kaladp0036s0150.3.v1.1">
    <property type="protein sequence ID" value="Kaladp0036s0150.3.v1.1"/>
    <property type="gene ID" value="Kaladp0036s0150.v1.1"/>
</dbReference>
<accession>A0A7N0TFN6</accession>
<reference evidence="8" key="1">
    <citation type="submission" date="2021-01" db="UniProtKB">
        <authorList>
            <consortium name="EnsemblPlants"/>
        </authorList>
    </citation>
    <scope>IDENTIFICATION</scope>
</reference>
<evidence type="ECO:0000256" key="3">
    <source>
        <dbReference type="ARBA" id="ARBA00023125"/>
    </source>
</evidence>
<dbReference type="EnsemblPlants" id="Kaladp0036s0150.1.v1.1">
    <property type="protein sequence ID" value="Kaladp0036s0150.1.v1.1"/>
    <property type="gene ID" value="Kaladp0036s0150.v1.1"/>
</dbReference>
<feature type="compositionally biased region" description="Basic and acidic residues" evidence="6">
    <location>
        <begin position="224"/>
        <end position="262"/>
    </location>
</feature>
<keyword evidence="2" id="KW-0805">Transcription regulation</keyword>
<feature type="compositionally biased region" description="Basic and acidic residues" evidence="6">
    <location>
        <begin position="108"/>
        <end position="197"/>
    </location>
</feature>
<evidence type="ECO:0000256" key="6">
    <source>
        <dbReference type="SAM" id="MobiDB-lite"/>
    </source>
</evidence>
<dbReference type="Gramene" id="Kaladp0036s0150.1.v1.1">
    <property type="protein sequence ID" value="Kaladp0036s0150.1.v1.1"/>
    <property type="gene ID" value="Kaladp0036s0150.v1.1"/>
</dbReference>
<dbReference type="Proteomes" id="UP000594263">
    <property type="component" value="Unplaced"/>
</dbReference>
<name>A0A7N0TFN6_KALFE</name>
<protein>
    <recommendedName>
        <fullName evidence="7">MBD domain-containing protein</fullName>
    </recommendedName>
</protein>
<feature type="compositionally biased region" description="Polar residues" evidence="6">
    <location>
        <begin position="348"/>
        <end position="369"/>
    </location>
</feature>
<dbReference type="SUPFAM" id="SSF54171">
    <property type="entry name" value="DNA-binding domain"/>
    <property type="match status" value="1"/>
</dbReference>
<feature type="compositionally biased region" description="Basic and acidic residues" evidence="6">
    <location>
        <begin position="74"/>
        <end position="86"/>
    </location>
</feature>
<dbReference type="OMA" id="EMVFIEL"/>
<dbReference type="PANTHER" id="PTHR33729:SF6">
    <property type="entry name" value="METHYL-CPG-BINDING DOMAIN-CONTAINING PROTEIN 11"/>
    <property type="match status" value="1"/>
</dbReference>
<dbReference type="InterPro" id="IPR001739">
    <property type="entry name" value="Methyl_CpG_DNA-bd"/>
</dbReference>
<evidence type="ECO:0000256" key="1">
    <source>
        <dbReference type="ARBA" id="ARBA00004123"/>
    </source>
</evidence>
<dbReference type="PANTHER" id="PTHR33729">
    <property type="entry name" value="METHYL-CPG BINDING DOMAIN CONTAINING PROTEIN, EXPRESSED"/>
    <property type="match status" value="1"/>
</dbReference>
<evidence type="ECO:0000313" key="8">
    <source>
        <dbReference type="EnsemblPlants" id="Kaladp0036s0150.2.v1.1"/>
    </source>
</evidence>
<evidence type="ECO:0000313" key="9">
    <source>
        <dbReference type="Proteomes" id="UP000594263"/>
    </source>
</evidence>
<dbReference type="Gene3D" id="3.30.890.10">
    <property type="entry name" value="Methyl-cpg-binding Protein 2, Chain A"/>
    <property type="match status" value="1"/>
</dbReference>
<dbReference type="Gramene" id="Kaladp0036s0150.2.v1.1">
    <property type="protein sequence ID" value="Kaladp0036s0150.2.v1.1"/>
    <property type="gene ID" value="Kaladp0036s0150.v1.1"/>
</dbReference>
<feature type="compositionally biased region" description="Basic residues" evidence="6">
    <location>
        <begin position="98"/>
        <end position="107"/>
    </location>
</feature>
<dbReference type="Gramene" id="Kaladp0036s0150.3.v1.1">
    <property type="protein sequence ID" value="Kaladp0036s0150.3.v1.1"/>
    <property type="gene ID" value="Kaladp0036s0150.v1.1"/>
</dbReference>
<dbReference type="InterPro" id="IPR016177">
    <property type="entry name" value="DNA-bd_dom_sf"/>
</dbReference>
<keyword evidence="5" id="KW-0539">Nucleus</keyword>
<feature type="region of interest" description="Disordered" evidence="6">
    <location>
        <begin position="300"/>
        <end position="369"/>
    </location>
</feature>
<evidence type="ECO:0000256" key="4">
    <source>
        <dbReference type="ARBA" id="ARBA00023163"/>
    </source>
</evidence>
<dbReference type="InterPro" id="IPR039622">
    <property type="entry name" value="MBD10/11"/>
</dbReference>
<keyword evidence="4" id="KW-0804">Transcription</keyword>
<keyword evidence="9" id="KW-1185">Reference proteome</keyword>